<protein>
    <recommendedName>
        <fullName evidence="5">Transmembrane protein</fullName>
    </recommendedName>
</protein>
<keyword evidence="1" id="KW-0812">Transmembrane</keyword>
<dbReference type="EnsemblPlants" id="Pp3c20_411V3.1">
    <property type="protein sequence ID" value="PAC:32947764.CDS.1"/>
    <property type="gene ID" value="Pp3c20_411"/>
</dbReference>
<dbReference type="EMBL" id="ABEU02000020">
    <property type="protein sequence ID" value="PNR32548.1"/>
    <property type="molecule type" value="Genomic_DNA"/>
</dbReference>
<keyword evidence="1" id="KW-1133">Transmembrane helix</keyword>
<dbReference type="Proteomes" id="UP000006727">
    <property type="component" value="Chromosome 20"/>
</dbReference>
<evidence type="ECO:0008006" key="5">
    <source>
        <dbReference type="Google" id="ProtNLM"/>
    </source>
</evidence>
<proteinExistence type="predicted"/>
<keyword evidence="4" id="KW-1185">Reference proteome</keyword>
<reference evidence="3" key="3">
    <citation type="submission" date="2020-12" db="UniProtKB">
        <authorList>
            <consortium name="EnsemblPlants"/>
        </authorList>
    </citation>
    <scope>IDENTIFICATION</scope>
</reference>
<accession>A0A2K1ITG4</accession>
<name>A0A2K1ITG4_PHYPA</name>
<reference evidence="2 4" key="2">
    <citation type="journal article" date="2018" name="Plant J.">
        <title>The Physcomitrella patens chromosome-scale assembly reveals moss genome structure and evolution.</title>
        <authorList>
            <person name="Lang D."/>
            <person name="Ullrich K.K."/>
            <person name="Murat F."/>
            <person name="Fuchs J."/>
            <person name="Jenkins J."/>
            <person name="Haas F.B."/>
            <person name="Piednoel M."/>
            <person name="Gundlach H."/>
            <person name="Van Bel M."/>
            <person name="Meyberg R."/>
            <person name="Vives C."/>
            <person name="Morata J."/>
            <person name="Symeonidi A."/>
            <person name="Hiss M."/>
            <person name="Muchero W."/>
            <person name="Kamisugi Y."/>
            <person name="Saleh O."/>
            <person name="Blanc G."/>
            <person name="Decker E.L."/>
            <person name="van Gessel N."/>
            <person name="Grimwood J."/>
            <person name="Hayes R.D."/>
            <person name="Graham S.W."/>
            <person name="Gunter L.E."/>
            <person name="McDaniel S.F."/>
            <person name="Hoernstein S.N.W."/>
            <person name="Larsson A."/>
            <person name="Li F.W."/>
            <person name="Perroud P.F."/>
            <person name="Phillips J."/>
            <person name="Ranjan P."/>
            <person name="Rokshar D.S."/>
            <person name="Rothfels C.J."/>
            <person name="Schneider L."/>
            <person name="Shu S."/>
            <person name="Stevenson D.W."/>
            <person name="Thummler F."/>
            <person name="Tillich M."/>
            <person name="Villarreal Aguilar J.C."/>
            <person name="Widiez T."/>
            <person name="Wong G.K."/>
            <person name="Wymore A."/>
            <person name="Zhang Y."/>
            <person name="Zimmer A.D."/>
            <person name="Quatrano R.S."/>
            <person name="Mayer K.F.X."/>
            <person name="Goodstein D."/>
            <person name="Casacuberta J.M."/>
            <person name="Vandepoele K."/>
            <person name="Reski R."/>
            <person name="Cuming A.C."/>
            <person name="Tuskan G.A."/>
            <person name="Maumus F."/>
            <person name="Salse J."/>
            <person name="Schmutz J."/>
            <person name="Rensing S.A."/>
        </authorList>
    </citation>
    <scope>NUCLEOTIDE SEQUENCE [LARGE SCALE GENOMIC DNA]</scope>
    <source>
        <strain evidence="3 4">cv. Gransden 2004</strain>
    </source>
</reference>
<feature type="transmembrane region" description="Helical" evidence="1">
    <location>
        <begin position="60"/>
        <end position="84"/>
    </location>
</feature>
<reference evidence="2 4" key="1">
    <citation type="journal article" date="2008" name="Science">
        <title>The Physcomitrella genome reveals evolutionary insights into the conquest of land by plants.</title>
        <authorList>
            <person name="Rensing S."/>
            <person name="Lang D."/>
            <person name="Zimmer A."/>
            <person name="Terry A."/>
            <person name="Salamov A."/>
            <person name="Shapiro H."/>
            <person name="Nishiyama T."/>
            <person name="Perroud P.-F."/>
            <person name="Lindquist E."/>
            <person name="Kamisugi Y."/>
            <person name="Tanahashi T."/>
            <person name="Sakakibara K."/>
            <person name="Fujita T."/>
            <person name="Oishi K."/>
            <person name="Shin-I T."/>
            <person name="Kuroki Y."/>
            <person name="Toyoda A."/>
            <person name="Suzuki Y."/>
            <person name="Hashimoto A."/>
            <person name="Yamaguchi K."/>
            <person name="Sugano A."/>
            <person name="Kohara Y."/>
            <person name="Fujiyama A."/>
            <person name="Anterola A."/>
            <person name="Aoki S."/>
            <person name="Ashton N."/>
            <person name="Barbazuk W.B."/>
            <person name="Barker E."/>
            <person name="Bennetzen J."/>
            <person name="Bezanilla M."/>
            <person name="Blankenship R."/>
            <person name="Cho S.H."/>
            <person name="Dutcher S."/>
            <person name="Estelle M."/>
            <person name="Fawcett J.A."/>
            <person name="Gundlach H."/>
            <person name="Hanada K."/>
            <person name="Heyl A."/>
            <person name="Hicks K.A."/>
            <person name="Hugh J."/>
            <person name="Lohr M."/>
            <person name="Mayer K."/>
            <person name="Melkozernov A."/>
            <person name="Murata T."/>
            <person name="Nelson D."/>
            <person name="Pils B."/>
            <person name="Prigge M."/>
            <person name="Reiss B."/>
            <person name="Renner T."/>
            <person name="Rombauts S."/>
            <person name="Rushton P."/>
            <person name="Sanderfoot A."/>
            <person name="Schween G."/>
            <person name="Shiu S.-H."/>
            <person name="Stueber K."/>
            <person name="Theodoulou F.L."/>
            <person name="Tu H."/>
            <person name="Van de Peer Y."/>
            <person name="Verrier P.J."/>
            <person name="Waters E."/>
            <person name="Wood A."/>
            <person name="Yang L."/>
            <person name="Cove D."/>
            <person name="Cuming A."/>
            <person name="Hasebe M."/>
            <person name="Lucas S."/>
            <person name="Mishler D.B."/>
            <person name="Reski R."/>
            <person name="Grigoriev I."/>
            <person name="Quatrano R.S."/>
            <person name="Boore J.L."/>
        </authorList>
    </citation>
    <scope>NUCLEOTIDE SEQUENCE [LARGE SCALE GENOMIC DNA]</scope>
    <source>
        <strain evidence="3 4">cv. Gransden 2004</strain>
    </source>
</reference>
<keyword evidence="1" id="KW-0472">Membrane</keyword>
<evidence type="ECO:0000313" key="3">
    <source>
        <dbReference type="EnsemblPlants" id="PAC:32947764.CDS.1"/>
    </source>
</evidence>
<organism evidence="2">
    <name type="scientific">Physcomitrium patens</name>
    <name type="common">Spreading-leaved earth moss</name>
    <name type="synonym">Physcomitrella patens</name>
    <dbReference type="NCBI Taxonomy" id="3218"/>
    <lineage>
        <taxon>Eukaryota</taxon>
        <taxon>Viridiplantae</taxon>
        <taxon>Streptophyta</taxon>
        <taxon>Embryophyta</taxon>
        <taxon>Bryophyta</taxon>
        <taxon>Bryophytina</taxon>
        <taxon>Bryopsida</taxon>
        <taxon>Funariidae</taxon>
        <taxon>Funariales</taxon>
        <taxon>Funariaceae</taxon>
        <taxon>Physcomitrium</taxon>
    </lineage>
</organism>
<feature type="transmembrane region" description="Helical" evidence="1">
    <location>
        <begin position="104"/>
        <end position="126"/>
    </location>
</feature>
<evidence type="ECO:0000313" key="2">
    <source>
        <dbReference type="EMBL" id="PNR32548.1"/>
    </source>
</evidence>
<dbReference type="Gramene" id="Pp3c20_411V3.1">
    <property type="protein sequence ID" value="PAC:32947764.CDS.1"/>
    <property type="gene ID" value="Pp3c20_411"/>
</dbReference>
<dbReference type="AlphaFoldDB" id="A0A2K1ITG4"/>
<dbReference type="InParanoid" id="A0A2K1ITG4"/>
<gene>
    <name evidence="2" type="ORF">PHYPA_024490</name>
</gene>
<sequence>MCVSASSVSLFPGHIPEKGRSTYDSLPGGSNSPSLSILLFVWLSLASLFVVCASGGLVGFAVGFFALSFCLLSIAKKGVCVLTWGWNEGRGTSSSCEVGPSFRMMAFCCLVCAWVGFGGGSLPLPFSGKTR</sequence>
<feature type="transmembrane region" description="Helical" evidence="1">
    <location>
        <begin position="35"/>
        <end position="53"/>
    </location>
</feature>
<evidence type="ECO:0000313" key="4">
    <source>
        <dbReference type="Proteomes" id="UP000006727"/>
    </source>
</evidence>
<evidence type="ECO:0000256" key="1">
    <source>
        <dbReference type="SAM" id="Phobius"/>
    </source>
</evidence>